<evidence type="ECO:0000313" key="3">
    <source>
        <dbReference type="EMBL" id="EKD19091.1"/>
    </source>
</evidence>
<dbReference type="HOGENOM" id="CLU_1555596_0_0_1"/>
<feature type="transmembrane region" description="Helical" evidence="2">
    <location>
        <begin position="85"/>
        <end position="105"/>
    </location>
</feature>
<keyword evidence="4" id="KW-1185">Reference proteome</keyword>
<evidence type="ECO:0000256" key="2">
    <source>
        <dbReference type="SAM" id="Phobius"/>
    </source>
</evidence>
<feature type="transmembrane region" description="Helical" evidence="2">
    <location>
        <begin position="46"/>
        <end position="65"/>
    </location>
</feature>
<dbReference type="GeneID" id="18758263"/>
<accession>K1X1J4</accession>
<evidence type="ECO:0000313" key="4">
    <source>
        <dbReference type="Proteomes" id="UP000006753"/>
    </source>
</evidence>
<feature type="compositionally biased region" description="Polar residues" evidence="1">
    <location>
        <begin position="13"/>
        <end position="26"/>
    </location>
</feature>
<gene>
    <name evidence="3" type="ORF">MBM_02328</name>
</gene>
<feature type="region of interest" description="Disordered" evidence="1">
    <location>
        <begin position="1"/>
        <end position="26"/>
    </location>
</feature>
<keyword evidence="2" id="KW-0472">Membrane</keyword>
<organism evidence="3 4">
    <name type="scientific">Marssonina brunnea f. sp. multigermtubi (strain MB_m1)</name>
    <name type="common">Marssonina leaf spot fungus</name>
    <dbReference type="NCBI Taxonomy" id="1072389"/>
    <lineage>
        <taxon>Eukaryota</taxon>
        <taxon>Fungi</taxon>
        <taxon>Dikarya</taxon>
        <taxon>Ascomycota</taxon>
        <taxon>Pezizomycotina</taxon>
        <taxon>Leotiomycetes</taxon>
        <taxon>Helotiales</taxon>
        <taxon>Drepanopezizaceae</taxon>
        <taxon>Drepanopeziza</taxon>
    </lineage>
</organism>
<dbReference type="Proteomes" id="UP000006753">
    <property type="component" value="Unassembled WGS sequence"/>
</dbReference>
<proteinExistence type="predicted"/>
<dbReference type="OrthoDB" id="10301425at2759"/>
<dbReference type="EMBL" id="JH921431">
    <property type="protein sequence ID" value="EKD19091.1"/>
    <property type="molecule type" value="Genomic_DNA"/>
</dbReference>
<name>K1X1J4_MARBU</name>
<keyword evidence="2" id="KW-1133">Transmembrane helix</keyword>
<dbReference type="KEGG" id="mbe:MBM_02328"/>
<protein>
    <submittedName>
        <fullName evidence="3">Uncharacterized protein</fullName>
    </submittedName>
</protein>
<sequence>MLKDQLPQDKGISISNFAPHSHRPSSSTIMAGSASLDLLGAINRHMIYAFSSFAFLLTFIALIGYRARVGPRSWRTWTIACGRLVFFDLIAIFHFACTFFMARSLDSYHAWTPREWAGWVWKATSIVALWFGIGYAVIVVFASVSVGLTGTYAYLEESEGAAEYDSDDESEA</sequence>
<feature type="transmembrane region" description="Helical" evidence="2">
    <location>
        <begin position="125"/>
        <end position="148"/>
    </location>
</feature>
<dbReference type="AlphaFoldDB" id="K1X1J4"/>
<reference evidence="3 4" key="1">
    <citation type="journal article" date="2012" name="BMC Genomics">
        <title>Sequencing the genome of Marssonina brunnea reveals fungus-poplar co-evolution.</title>
        <authorList>
            <person name="Zhu S."/>
            <person name="Cao Y.-Z."/>
            <person name="Jiang C."/>
            <person name="Tan B.-Y."/>
            <person name="Wang Z."/>
            <person name="Feng S."/>
            <person name="Zhang L."/>
            <person name="Su X.-H."/>
            <person name="Brejova B."/>
            <person name="Vinar T."/>
            <person name="Xu M."/>
            <person name="Wang M.-X."/>
            <person name="Zhang S.-G."/>
            <person name="Huang M.-R."/>
            <person name="Wu R."/>
            <person name="Zhou Y."/>
        </authorList>
    </citation>
    <scope>NUCLEOTIDE SEQUENCE [LARGE SCALE GENOMIC DNA]</scope>
    <source>
        <strain evidence="3 4">MB_m1</strain>
    </source>
</reference>
<keyword evidence="2" id="KW-0812">Transmembrane</keyword>
<evidence type="ECO:0000256" key="1">
    <source>
        <dbReference type="SAM" id="MobiDB-lite"/>
    </source>
</evidence>
<dbReference type="InParanoid" id="K1X1J4"/>